<comment type="caution">
    <text evidence="1">The sequence shown here is derived from an EMBL/GenBank/DDBJ whole genome shotgun (WGS) entry which is preliminary data.</text>
</comment>
<gene>
    <name evidence="1" type="ORF">QCA50_013497</name>
</gene>
<evidence type="ECO:0000313" key="1">
    <source>
        <dbReference type="EMBL" id="KAK7683235.1"/>
    </source>
</evidence>
<reference evidence="1 2" key="1">
    <citation type="submission" date="2022-09" db="EMBL/GenBank/DDBJ databases">
        <authorList>
            <person name="Palmer J.M."/>
        </authorList>
    </citation>
    <scope>NUCLEOTIDE SEQUENCE [LARGE SCALE GENOMIC DNA]</scope>
    <source>
        <strain evidence="1 2">DSM 7382</strain>
    </source>
</reference>
<organism evidence="1 2">
    <name type="scientific">Cerrena zonata</name>
    <dbReference type="NCBI Taxonomy" id="2478898"/>
    <lineage>
        <taxon>Eukaryota</taxon>
        <taxon>Fungi</taxon>
        <taxon>Dikarya</taxon>
        <taxon>Basidiomycota</taxon>
        <taxon>Agaricomycotina</taxon>
        <taxon>Agaricomycetes</taxon>
        <taxon>Polyporales</taxon>
        <taxon>Cerrenaceae</taxon>
        <taxon>Cerrena</taxon>
    </lineage>
</organism>
<dbReference type="Proteomes" id="UP001385951">
    <property type="component" value="Unassembled WGS sequence"/>
</dbReference>
<name>A0AAW0FPL5_9APHY</name>
<dbReference type="AlphaFoldDB" id="A0AAW0FPL5"/>
<evidence type="ECO:0000313" key="2">
    <source>
        <dbReference type="Proteomes" id="UP001385951"/>
    </source>
</evidence>
<protein>
    <submittedName>
        <fullName evidence="1">Uncharacterized protein</fullName>
    </submittedName>
</protein>
<proteinExistence type="predicted"/>
<accession>A0AAW0FPL5</accession>
<keyword evidence="2" id="KW-1185">Reference proteome</keyword>
<dbReference type="EMBL" id="JASBNA010000031">
    <property type="protein sequence ID" value="KAK7683235.1"/>
    <property type="molecule type" value="Genomic_DNA"/>
</dbReference>
<sequence>MYLQTQVAQYSHSKDRHFEPLVHAQDSTSSPLPNDIILSIQNSPSILCSSQPNHVSSSGNPSLVSPLHPSKTSLANSCPIAMYISLLQRNHLDLLYYDEISHLLRRYLVFPVISLQQNSRFPPYMNYSNNHGPLGDICHPGVATNHTSSTLIVWQRTISIETDARTRDSRLKDNGTETSFNE</sequence>